<dbReference type="PANTHER" id="PTHR44656">
    <property type="entry name" value="DEHYDROGENASE/REDUCTASE SDR FAMILY MEMBER 12"/>
    <property type="match status" value="1"/>
</dbReference>
<sequence length="325" mass="35894">MTVAERSGLLLDTLLDRTVLGGYPRWGLALRRRLPGWQPDPAPDALAGRSAIVTGANSGLGKATAAGLTRLGARVHLLVRDPAKGERTRADLAAADPTARLRVWRCDVADLDDVRRFVEEFRRTESTLDILVHNAGVLPEHRRTTERGDELTLATHVLGPLLMTESLRPELRAAGAARVIWVSSGGMYAQPSPVVDPEYNRGRYRGAAAYARSKRIQVTLLPVLARRWSADGIAVYAMHPGWVDTPGIASALPGFHRRTLRVLRTAEQGADTTVWLAAVEPRPVLGRFWHDRRARPVSLLPWTRETAAQRQSLWEFCARAVDLEP</sequence>
<accession>A0AAC9LH85</accession>
<protein>
    <recommendedName>
        <fullName evidence="3">Dehydrogenase</fullName>
    </recommendedName>
</protein>
<dbReference type="SUPFAM" id="SSF51735">
    <property type="entry name" value="NAD(P)-binding Rossmann-fold domains"/>
    <property type="match status" value="1"/>
</dbReference>
<dbReference type="Gene3D" id="3.40.50.720">
    <property type="entry name" value="NAD(P)-binding Rossmann-like Domain"/>
    <property type="match status" value="1"/>
</dbReference>
<evidence type="ECO:0008006" key="3">
    <source>
        <dbReference type="Google" id="ProtNLM"/>
    </source>
</evidence>
<dbReference type="RefSeq" id="WP_075742307.1">
    <property type="nucleotide sequence ID" value="NZ_CP016076.1"/>
</dbReference>
<proteinExistence type="predicted"/>
<dbReference type="InterPro" id="IPR002347">
    <property type="entry name" value="SDR_fam"/>
</dbReference>
<reference evidence="2" key="1">
    <citation type="submission" date="2016-06" db="EMBL/GenBank/DDBJ databases">
        <title>Complete genome sequence of Actinoalloteichus fjordicus DSM 46855 (=ADI127-17), type strain of the new species Actinoalloteichus fjordicus.</title>
        <authorList>
            <person name="Ruckert C."/>
            <person name="Nouioui I."/>
            <person name="Willmese J."/>
            <person name="van Wezel G."/>
            <person name="Klenk H.-P."/>
            <person name="Kalinowski J."/>
            <person name="Zotchev S.B."/>
        </authorList>
    </citation>
    <scope>NUCLEOTIDE SEQUENCE [LARGE SCALE GENOMIC DNA]</scope>
    <source>
        <strain evidence="2">ADI127-7</strain>
    </source>
</reference>
<organism evidence="1 2">
    <name type="scientific">Actinoalloteichus fjordicus</name>
    <dbReference type="NCBI Taxonomy" id="1612552"/>
    <lineage>
        <taxon>Bacteria</taxon>
        <taxon>Bacillati</taxon>
        <taxon>Actinomycetota</taxon>
        <taxon>Actinomycetes</taxon>
        <taxon>Pseudonocardiales</taxon>
        <taxon>Pseudonocardiaceae</taxon>
        <taxon>Actinoalloteichus</taxon>
    </lineage>
</organism>
<dbReference type="KEGG" id="acad:UA74_24135"/>
<dbReference type="InterPro" id="IPR052992">
    <property type="entry name" value="SDR_member_12"/>
</dbReference>
<dbReference type="PANTHER" id="PTHR44656:SF7">
    <property type="entry name" value="DEHYDROGENASE_REDUCTASE SDR FAMILY MEMBER 12"/>
    <property type="match status" value="1"/>
</dbReference>
<keyword evidence="2" id="KW-1185">Reference proteome</keyword>
<dbReference type="AlphaFoldDB" id="A0AAC9LH85"/>
<dbReference type="PRINTS" id="PR00081">
    <property type="entry name" value="GDHRDH"/>
</dbReference>
<dbReference type="InterPro" id="IPR036291">
    <property type="entry name" value="NAD(P)-bd_dom_sf"/>
</dbReference>
<dbReference type="Proteomes" id="UP000185511">
    <property type="component" value="Chromosome"/>
</dbReference>
<dbReference type="Pfam" id="PF00106">
    <property type="entry name" value="adh_short"/>
    <property type="match status" value="1"/>
</dbReference>
<gene>
    <name evidence="1" type="ORF">UA74_24135</name>
</gene>
<dbReference type="EMBL" id="CP016076">
    <property type="protein sequence ID" value="APU16845.1"/>
    <property type="molecule type" value="Genomic_DNA"/>
</dbReference>
<evidence type="ECO:0000313" key="1">
    <source>
        <dbReference type="EMBL" id="APU16845.1"/>
    </source>
</evidence>
<evidence type="ECO:0000313" key="2">
    <source>
        <dbReference type="Proteomes" id="UP000185511"/>
    </source>
</evidence>
<name>A0AAC9LH85_9PSEU</name>